<evidence type="ECO:0000313" key="4">
    <source>
        <dbReference type="EMBL" id="OBU01684.2"/>
    </source>
</evidence>
<evidence type="ECO:0000256" key="2">
    <source>
        <dbReference type="SAM" id="MobiDB-lite"/>
    </source>
</evidence>
<dbReference type="GeneID" id="28833532"/>
<keyword evidence="5" id="KW-1185">Reference proteome</keyword>
<organism evidence="4 5">
    <name type="scientific">Pseudogymnoascus verrucosus</name>
    <dbReference type="NCBI Taxonomy" id="342668"/>
    <lineage>
        <taxon>Eukaryota</taxon>
        <taxon>Fungi</taxon>
        <taxon>Dikarya</taxon>
        <taxon>Ascomycota</taxon>
        <taxon>Pezizomycotina</taxon>
        <taxon>Leotiomycetes</taxon>
        <taxon>Thelebolales</taxon>
        <taxon>Thelebolaceae</taxon>
        <taxon>Pseudogymnoascus</taxon>
    </lineage>
</organism>
<reference evidence="4 5" key="1">
    <citation type="submission" date="2016-03" db="EMBL/GenBank/DDBJ databases">
        <title>Comparative genomics of Pseudogymnoascus destructans, the fungus causing white-nose syndrome of bats.</title>
        <authorList>
            <person name="Palmer J.M."/>
            <person name="Drees K.P."/>
            <person name="Foster J.T."/>
            <person name="Lindner D.L."/>
        </authorList>
    </citation>
    <scope>NUCLEOTIDE SEQUENCE [LARGE SCALE GENOMIC DNA]</scope>
    <source>
        <strain evidence="4 5">UAMH 10579</strain>
    </source>
</reference>
<name>A0A2P2SXT5_9PEZI</name>
<dbReference type="PROSITE" id="PS00463">
    <property type="entry name" value="ZN2_CY6_FUNGAL_1"/>
    <property type="match status" value="1"/>
</dbReference>
<dbReference type="GO" id="GO:0001228">
    <property type="term" value="F:DNA-binding transcription activator activity, RNA polymerase II-specific"/>
    <property type="evidence" value="ECO:0007669"/>
    <property type="project" value="TreeGrafter"/>
</dbReference>
<evidence type="ECO:0000313" key="5">
    <source>
        <dbReference type="Proteomes" id="UP000091956"/>
    </source>
</evidence>
<sequence>MAFEDPGDRSSATESHSSSPMDQDQGQASSAPVSRPQAFRRPHHKSRLGCVQCKQRKIKCDENKPSCDKCTRYNTPCSFVGLQPSKPALEVQANSSPQLAQRPKANNGTSHTTPYPSPSVSQGPSNFSLLSGAPESFTLMDLELLHHYTISTCFTISDLRCWQTAVPSIAVDYPFLMRGILATAARHLAYLRPAQRDRYVAASDKHHHLGLTGYREALTEITPANCHACAAYTLMLNVYAWTSFHGSGSFFLPDLDSESSPNKVELITILRGGNAVMSVARHWVVVGPLSAIYLPWVNWDKDPNISRLPSVQSLLSRTDDSPILPHEDDARLERLAALWSAPSSDFPSPPASHGGAPSGPAPLTPEARQVLFEVLFLLRRIFVISVADNGIEAQAATLSWSIIVSDAYIAAVQQRSPMALVLLAHYCILLKRSGERWWIEGKAEELLGKIKRILEASGEGWMQWIEWPMREVGEGRVNGSVSSQASTVAGTPI</sequence>
<accession>A0A2P2SXT5</accession>
<dbReference type="Pfam" id="PF00172">
    <property type="entry name" value="Zn_clus"/>
    <property type="match status" value="1"/>
</dbReference>
<evidence type="ECO:0000259" key="3">
    <source>
        <dbReference type="PROSITE" id="PS50048"/>
    </source>
</evidence>
<dbReference type="AlphaFoldDB" id="A0A2P2SXT5"/>
<dbReference type="Proteomes" id="UP000091956">
    <property type="component" value="Unassembled WGS sequence"/>
</dbReference>
<dbReference type="PANTHER" id="PTHR47784">
    <property type="entry name" value="STEROL UPTAKE CONTROL PROTEIN 2"/>
    <property type="match status" value="1"/>
</dbReference>
<dbReference type="InterPro" id="IPR053157">
    <property type="entry name" value="Sterol_Uptake_Regulator"/>
</dbReference>
<dbReference type="RefSeq" id="XP_018135416.2">
    <property type="nucleotide sequence ID" value="XM_018269679.2"/>
</dbReference>
<dbReference type="InterPro" id="IPR001138">
    <property type="entry name" value="Zn2Cys6_DnaBD"/>
</dbReference>
<dbReference type="GO" id="GO:0008270">
    <property type="term" value="F:zinc ion binding"/>
    <property type="evidence" value="ECO:0007669"/>
    <property type="project" value="InterPro"/>
</dbReference>
<feature type="compositionally biased region" description="Polar residues" evidence="2">
    <location>
        <begin position="92"/>
        <end position="125"/>
    </location>
</feature>
<evidence type="ECO:0000256" key="1">
    <source>
        <dbReference type="ARBA" id="ARBA00023242"/>
    </source>
</evidence>
<dbReference type="PANTHER" id="PTHR47784:SF5">
    <property type="entry name" value="STEROL UPTAKE CONTROL PROTEIN 2"/>
    <property type="match status" value="1"/>
</dbReference>
<gene>
    <name evidence="4" type="ORF">VE01_00146</name>
</gene>
<reference evidence="5" key="2">
    <citation type="journal article" date="2018" name="Nat. Commun.">
        <title>Extreme sensitivity to ultraviolet light in the fungal pathogen causing white-nose syndrome of bats.</title>
        <authorList>
            <person name="Palmer J.M."/>
            <person name="Drees K.P."/>
            <person name="Foster J.T."/>
            <person name="Lindner D.L."/>
        </authorList>
    </citation>
    <scope>NUCLEOTIDE SEQUENCE [LARGE SCALE GENOMIC DNA]</scope>
    <source>
        <strain evidence="5">UAMH 10579</strain>
    </source>
</reference>
<proteinExistence type="predicted"/>
<dbReference type="PROSITE" id="PS50048">
    <property type="entry name" value="ZN2_CY6_FUNGAL_2"/>
    <property type="match status" value="1"/>
</dbReference>
<dbReference type="SUPFAM" id="SSF57701">
    <property type="entry name" value="Zn2/Cys6 DNA-binding domain"/>
    <property type="match status" value="1"/>
</dbReference>
<dbReference type="STRING" id="342668.A0A2P2SXT5"/>
<feature type="domain" description="Zn(2)-C6 fungal-type" evidence="3">
    <location>
        <begin position="49"/>
        <end position="79"/>
    </location>
</feature>
<feature type="compositionally biased region" description="Polar residues" evidence="2">
    <location>
        <begin position="10"/>
        <end position="32"/>
    </location>
</feature>
<protein>
    <recommendedName>
        <fullName evidence="3">Zn(2)-C6 fungal-type domain-containing protein</fullName>
    </recommendedName>
</protein>
<dbReference type="InterPro" id="IPR036864">
    <property type="entry name" value="Zn2-C6_fun-type_DNA-bd_sf"/>
</dbReference>
<keyword evidence="1" id="KW-0539">Nucleus</keyword>
<feature type="region of interest" description="Disordered" evidence="2">
    <location>
        <begin position="1"/>
        <end position="46"/>
    </location>
</feature>
<feature type="region of interest" description="Disordered" evidence="2">
    <location>
        <begin position="89"/>
        <end position="125"/>
    </location>
</feature>
<dbReference type="CDD" id="cd00067">
    <property type="entry name" value="GAL4"/>
    <property type="match status" value="1"/>
</dbReference>
<dbReference type="EMBL" id="KV460206">
    <property type="protein sequence ID" value="OBU01684.2"/>
    <property type="molecule type" value="Genomic_DNA"/>
</dbReference>
<dbReference type="SMART" id="SM00066">
    <property type="entry name" value="GAL4"/>
    <property type="match status" value="1"/>
</dbReference>
<dbReference type="Gene3D" id="4.10.240.10">
    <property type="entry name" value="Zn(2)-C6 fungal-type DNA-binding domain"/>
    <property type="match status" value="1"/>
</dbReference>